<dbReference type="AlphaFoldDB" id="A0A109DCJ2"/>
<evidence type="ECO:0000313" key="2">
    <source>
        <dbReference type="Proteomes" id="UP000067598"/>
    </source>
</evidence>
<gene>
    <name evidence="1" type="ORF">AEL95_10100</name>
</gene>
<name>A0A109DCJ2_9LACO</name>
<evidence type="ECO:0000313" key="1">
    <source>
        <dbReference type="EMBL" id="KWU02902.1"/>
    </source>
</evidence>
<protein>
    <submittedName>
        <fullName evidence="1">Uncharacterized protein</fullName>
    </submittedName>
</protein>
<sequence length="60" mass="6664">MLDKVGRIWNVAILTNFSHVPIINAFMTADFHIKCLFGGIFFKKLTLTVVDLHGSTRGAS</sequence>
<organism evidence="1 2">
    <name type="scientific">Lactobacillus crispatus</name>
    <dbReference type="NCBI Taxonomy" id="47770"/>
    <lineage>
        <taxon>Bacteria</taxon>
        <taxon>Bacillati</taxon>
        <taxon>Bacillota</taxon>
        <taxon>Bacilli</taxon>
        <taxon>Lactobacillales</taxon>
        <taxon>Lactobacillaceae</taxon>
        <taxon>Lactobacillus</taxon>
    </lineage>
</organism>
<comment type="caution">
    <text evidence="1">The sequence shown here is derived from an EMBL/GenBank/DDBJ whole genome shotgun (WGS) entry which is preliminary data.</text>
</comment>
<accession>A0A109DCJ2</accession>
<dbReference type="EMBL" id="LJGP01000059">
    <property type="protein sequence ID" value="KWU02902.1"/>
    <property type="molecule type" value="Genomic_DNA"/>
</dbReference>
<dbReference type="Proteomes" id="UP000067598">
    <property type="component" value="Unassembled WGS sequence"/>
</dbReference>
<proteinExistence type="predicted"/>
<reference evidence="1 2" key="1">
    <citation type="journal article" date="2016" name="Microbiology (Mosc.)">
        <title>Comparison of Lactobacillus crispatus isolates from Lactobacillus-dominated vaginal microbiomes with isolates from microbiomes containing bacterial vaginosis-associated bacteria.</title>
        <authorList>
            <person name="Abdelmaksoud A.A."/>
            <person name="Koparde V.N."/>
            <person name="Sheth N.U."/>
            <person name="Serrano M.G."/>
            <person name="Glascock A.L."/>
            <person name="Fettweis J.M."/>
            <person name="Strauss Iii J.F."/>
            <person name="Buck G.A."/>
            <person name="Jefferson K.K."/>
        </authorList>
    </citation>
    <scope>NUCLEOTIDE SEQUENCE [LARGE SCALE GENOMIC DNA]</scope>
    <source>
        <strain evidence="1 2">VMC3</strain>
    </source>
</reference>